<accession>A0A7J5Z6S6</accession>
<dbReference type="Pfam" id="PF01593">
    <property type="entry name" value="Amino_oxidase"/>
    <property type="match status" value="1"/>
</dbReference>
<gene>
    <name evidence="5" type="ORF">F7725_009353</name>
</gene>
<comment type="cofactor">
    <cofactor evidence="1">
        <name>FAD</name>
        <dbReference type="ChEBI" id="CHEBI:57692"/>
    </cofactor>
</comment>
<dbReference type="AlphaFoldDB" id="A0A7J5Z6S6"/>
<protein>
    <recommendedName>
        <fullName evidence="4">Amine oxidase domain-containing protein</fullName>
    </recommendedName>
</protein>
<dbReference type="EMBL" id="JAAKFY010000005">
    <property type="protein sequence ID" value="KAF3857494.1"/>
    <property type="molecule type" value="Genomic_DNA"/>
</dbReference>
<dbReference type="Gene3D" id="3.50.50.60">
    <property type="entry name" value="FAD/NAD(P)-binding domain"/>
    <property type="match status" value="1"/>
</dbReference>
<name>A0A7J5Z6S6_DISMA</name>
<evidence type="ECO:0000256" key="2">
    <source>
        <dbReference type="ARBA" id="ARBA00022630"/>
    </source>
</evidence>
<evidence type="ECO:0000313" key="6">
    <source>
        <dbReference type="Proteomes" id="UP000518266"/>
    </source>
</evidence>
<reference evidence="5 6" key="1">
    <citation type="submission" date="2020-03" db="EMBL/GenBank/DDBJ databases">
        <title>Dissostichus mawsoni Genome sequencing and assembly.</title>
        <authorList>
            <person name="Park H."/>
        </authorList>
    </citation>
    <scope>NUCLEOTIDE SEQUENCE [LARGE SCALE GENOMIC DNA]</scope>
    <source>
        <strain evidence="5">DM0001</strain>
        <tissue evidence="5">Muscle</tissue>
    </source>
</reference>
<dbReference type="Proteomes" id="UP000518266">
    <property type="component" value="Unassembled WGS sequence"/>
</dbReference>
<dbReference type="InterPro" id="IPR050281">
    <property type="entry name" value="Flavin_monoamine_oxidase"/>
</dbReference>
<dbReference type="InterPro" id="IPR036188">
    <property type="entry name" value="FAD/NAD-bd_sf"/>
</dbReference>
<evidence type="ECO:0000256" key="3">
    <source>
        <dbReference type="ARBA" id="ARBA00022827"/>
    </source>
</evidence>
<dbReference type="GO" id="GO:0016491">
    <property type="term" value="F:oxidoreductase activity"/>
    <property type="evidence" value="ECO:0007669"/>
    <property type="project" value="InterPro"/>
</dbReference>
<proteinExistence type="predicted"/>
<dbReference type="SUPFAM" id="SSF54373">
    <property type="entry name" value="FAD-linked reductases, C-terminal domain"/>
    <property type="match status" value="1"/>
</dbReference>
<keyword evidence="6" id="KW-1185">Reference proteome</keyword>
<dbReference type="PANTHER" id="PTHR10742:SF410">
    <property type="entry name" value="LYSINE-SPECIFIC HISTONE DEMETHYLASE 2"/>
    <property type="match status" value="1"/>
</dbReference>
<dbReference type="InterPro" id="IPR002937">
    <property type="entry name" value="Amino_oxidase"/>
</dbReference>
<feature type="non-terminal residue" evidence="5">
    <location>
        <position position="119"/>
    </location>
</feature>
<organism evidence="5 6">
    <name type="scientific">Dissostichus mawsoni</name>
    <name type="common">Antarctic cod</name>
    <dbReference type="NCBI Taxonomy" id="36200"/>
    <lineage>
        <taxon>Eukaryota</taxon>
        <taxon>Metazoa</taxon>
        <taxon>Chordata</taxon>
        <taxon>Craniata</taxon>
        <taxon>Vertebrata</taxon>
        <taxon>Euteleostomi</taxon>
        <taxon>Actinopterygii</taxon>
        <taxon>Neopterygii</taxon>
        <taxon>Teleostei</taxon>
        <taxon>Neoteleostei</taxon>
        <taxon>Acanthomorphata</taxon>
        <taxon>Eupercaria</taxon>
        <taxon>Perciformes</taxon>
        <taxon>Notothenioidei</taxon>
        <taxon>Nototheniidae</taxon>
        <taxon>Dissostichus</taxon>
    </lineage>
</organism>
<evidence type="ECO:0000313" key="5">
    <source>
        <dbReference type="EMBL" id="KAF3857494.1"/>
    </source>
</evidence>
<keyword evidence="2" id="KW-0285">Flavoprotein</keyword>
<sequence>MSQFVTFFSQVLIYPINTYVCVCGGGKQAVLMSVITGEAVAAVRDMEDKMSEVPEPVHFFVTHWTKDMWSQMSYSFVKTWRSGEAYDILAEDVQGQVFFAGEATNRHFPPTVTRAYLNG</sequence>
<comment type="caution">
    <text evidence="5">The sequence shown here is derived from an EMBL/GenBank/DDBJ whole genome shotgun (WGS) entry which is preliminary data.</text>
</comment>
<feature type="domain" description="Amine oxidase" evidence="4">
    <location>
        <begin position="41"/>
        <end position="119"/>
    </location>
</feature>
<evidence type="ECO:0000256" key="1">
    <source>
        <dbReference type="ARBA" id="ARBA00001974"/>
    </source>
</evidence>
<dbReference type="OrthoDB" id="2219495at2759"/>
<evidence type="ECO:0000259" key="4">
    <source>
        <dbReference type="Pfam" id="PF01593"/>
    </source>
</evidence>
<keyword evidence="3" id="KW-0274">FAD</keyword>
<dbReference type="PANTHER" id="PTHR10742">
    <property type="entry name" value="FLAVIN MONOAMINE OXIDASE"/>
    <property type="match status" value="1"/>
</dbReference>